<keyword evidence="2" id="KW-1185">Reference proteome</keyword>
<dbReference type="Proteomes" id="UP000622533">
    <property type="component" value="Unassembled WGS sequence"/>
</dbReference>
<evidence type="ECO:0000313" key="1">
    <source>
        <dbReference type="EMBL" id="MBE9024165.1"/>
    </source>
</evidence>
<proteinExistence type="predicted"/>
<name>A0A8J7DE74_DESMC</name>
<gene>
    <name evidence="1" type="ORF">IQ276_17545</name>
</gene>
<accession>A0A8J7DE74</accession>
<evidence type="ECO:0000313" key="2">
    <source>
        <dbReference type="Proteomes" id="UP000622533"/>
    </source>
</evidence>
<reference evidence="1" key="1">
    <citation type="submission" date="2020-10" db="EMBL/GenBank/DDBJ databases">
        <authorList>
            <person name="Castelo-Branco R."/>
            <person name="Eusebio N."/>
            <person name="Adriana R."/>
            <person name="Vieira A."/>
            <person name="Brugerolle De Fraissinette N."/>
            <person name="Rezende De Castro R."/>
            <person name="Schneider M.P."/>
            <person name="Vasconcelos V."/>
            <person name="Leao P.N."/>
        </authorList>
    </citation>
    <scope>NUCLEOTIDE SEQUENCE</scope>
    <source>
        <strain evidence="1">LEGE 12446</strain>
    </source>
</reference>
<dbReference type="NCBIfam" id="NF038167">
    <property type="entry name" value="cyan_ocin_like"/>
    <property type="match status" value="1"/>
</dbReference>
<organism evidence="1 2">
    <name type="scientific">Desmonostoc muscorum LEGE 12446</name>
    <dbReference type="NCBI Taxonomy" id="1828758"/>
    <lineage>
        <taxon>Bacteria</taxon>
        <taxon>Bacillati</taxon>
        <taxon>Cyanobacteriota</taxon>
        <taxon>Cyanophyceae</taxon>
        <taxon>Nostocales</taxon>
        <taxon>Nostocaceae</taxon>
        <taxon>Desmonostoc</taxon>
    </lineage>
</organism>
<dbReference type="AlphaFoldDB" id="A0A8J7DE74"/>
<comment type="caution">
    <text evidence="1">The sequence shown here is derived from an EMBL/GenBank/DDBJ whole genome shotgun (WGS) entry which is preliminary data.</text>
</comment>
<sequence>MSGELFRDLSDEQLEIVAGGADFAINATFYQASENILSGSSYSGPDGSIASSYGRSTNIKTAGLAFLALDVNHILDFLQYQYK</sequence>
<protein>
    <submittedName>
        <fullName evidence="1">CTB family bacteriocin</fullName>
    </submittedName>
</protein>
<dbReference type="RefSeq" id="WP_193918304.1">
    <property type="nucleotide sequence ID" value="NZ_JADEXS020000001.1"/>
</dbReference>
<dbReference type="EMBL" id="JADEXS010000234">
    <property type="protein sequence ID" value="MBE9024165.1"/>
    <property type="molecule type" value="Genomic_DNA"/>
</dbReference>
<dbReference type="InterPro" id="IPR049891">
    <property type="entry name" value="CTB"/>
</dbReference>